<organism evidence="10 11">
    <name type="scientific">Peronospora matthiolae</name>
    <dbReference type="NCBI Taxonomy" id="2874970"/>
    <lineage>
        <taxon>Eukaryota</taxon>
        <taxon>Sar</taxon>
        <taxon>Stramenopiles</taxon>
        <taxon>Oomycota</taxon>
        <taxon>Peronosporomycetes</taxon>
        <taxon>Peronosporales</taxon>
        <taxon>Peronosporaceae</taxon>
        <taxon>Peronospora</taxon>
    </lineage>
</organism>
<dbReference type="InterPro" id="IPR022751">
    <property type="entry name" value="Alpha_mannosyltransferase"/>
</dbReference>
<evidence type="ECO:0000256" key="1">
    <source>
        <dbReference type="ARBA" id="ARBA00004606"/>
    </source>
</evidence>
<comment type="caution">
    <text evidence="10">The sequence shown here is derived from an EMBL/GenBank/DDBJ whole genome shotgun (WGS) entry which is preliminary data.</text>
</comment>
<dbReference type="EMBL" id="CAKLBY020000070">
    <property type="protein sequence ID" value="CAK7923709.1"/>
    <property type="molecule type" value="Genomic_DNA"/>
</dbReference>
<evidence type="ECO:0000256" key="5">
    <source>
        <dbReference type="ARBA" id="ARBA00022692"/>
    </source>
</evidence>
<evidence type="ECO:0000313" key="10">
    <source>
        <dbReference type="EMBL" id="CAK7923709.1"/>
    </source>
</evidence>
<reference evidence="10" key="1">
    <citation type="submission" date="2024-01" db="EMBL/GenBank/DDBJ databases">
        <authorList>
            <person name="Webb A."/>
        </authorList>
    </citation>
    <scope>NUCLEOTIDE SEQUENCE</scope>
    <source>
        <strain evidence="10">Pm1</strain>
    </source>
</reference>
<evidence type="ECO:0000256" key="9">
    <source>
        <dbReference type="ARBA" id="ARBA00023180"/>
    </source>
</evidence>
<dbReference type="PROSITE" id="PS51257">
    <property type="entry name" value="PROKAR_LIPOPROTEIN"/>
    <property type="match status" value="1"/>
</dbReference>
<keyword evidence="4" id="KW-0808">Transferase</keyword>
<keyword evidence="9" id="KW-0325">Glycoprotein</keyword>
<evidence type="ECO:0000313" key="11">
    <source>
        <dbReference type="Proteomes" id="UP001162060"/>
    </source>
</evidence>
<evidence type="ECO:0008006" key="12">
    <source>
        <dbReference type="Google" id="ProtNLM"/>
    </source>
</evidence>
<dbReference type="Pfam" id="PF11051">
    <property type="entry name" value="Mannosyl_trans3"/>
    <property type="match status" value="1"/>
</dbReference>
<dbReference type="PANTHER" id="PTHR31392:SF1">
    <property type="entry name" value="ALPHA-1,3-MANNOSYLTRANSFERASE MNN1-RELATED"/>
    <property type="match status" value="1"/>
</dbReference>
<dbReference type="GO" id="GO:0000033">
    <property type="term" value="F:alpha-1,3-mannosyltransferase activity"/>
    <property type="evidence" value="ECO:0007669"/>
    <property type="project" value="TreeGrafter"/>
</dbReference>
<name>A0AAV1TMP4_9STRA</name>
<sequence length="519" mass="58231">MKSATNRCSLGAFTIGLLLLLGLIVACLDLKLTWSSEGPSSKPAFHGVRHLAHNETGHAYNNETGIDGPKLQFVKTLHHIAQNTSQPRGIVMPVYEQIVKVAASLILELRTMGVDDPIEMPYCGDVSPQSQSLLLQKAALGSIRFYDVCDLAASATVEGNASQKVFCPNVTSCHTKFRNFDLKVVSVVFSKFEEIMMVDADTAFFINPTVLWDSAKYQSTGTLLMNDRHAHEIYFMAQRVRGQANLSYQHLYMSTFDPVPFRFIPTLEREKATVQNPVPVTLLFEPSDYLLTSHSWNLRTGHQVDSSLLFWNKKKQPRATAILASFKALCDVGPPPSYGDKELYFYAAEMAETQYSFSDHTISGVGTYYNDHGEGKSTLCGDMAQPFPIKQDRIEDVPLFYLNSDRALRYKPAVEGVYYVKARMADVYLGPYGKRRIDCPFNITAAKFSEAETRHLSGRQRLHEFVVAWWEIAQSGGKDVIHNSTATSIDGMVDEQMEAMRKDYQHVKVPSVSWTEVDK</sequence>
<evidence type="ECO:0000256" key="3">
    <source>
        <dbReference type="ARBA" id="ARBA00022676"/>
    </source>
</evidence>
<proteinExistence type="inferred from homology"/>
<protein>
    <recommendedName>
        <fullName evidence="12">Nucleotide-diphospho-sugar transferase</fullName>
    </recommendedName>
</protein>
<evidence type="ECO:0000256" key="7">
    <source>
        <dbReference type="ARBA" id="ARBA00022989"/>
    </source>
</evidence>
<keyword evidence="6" id="KW-0735">Signal-anchor</keyword>
<comment type="subcellular location">
    <subcellularLocation>
        <location evidence="1">Membrane</location>
        <topology evidence="1">Single-pass type II membrane protein</topology>
    </subcellularLocation>
</comment>
<dbReference type="Proteomes" id="UP001162060">
    <property type="component" value="Unassembled WGS sequence"/>
</dbReference>
<evidence type="ECO:0000256" key="6">
    <source>
        <dbReference type="ARBA" id="ARBA00022968"/>
    </source>
</evidence>
<accession>A0AAV1TMP4</accession>
<evidence type="ECO:0000256" key="4">
    <source>
        <dbReference type="ARBA" id="ARBA00022679"/>
    </source>
</evidence>
<keyword evidence="3" id="KW-0328">Glycosyltransferase</keyword>
<dbReference type="GO" id="GO:0016020">
    <property type="term" value="C:membrane"/>
    <property type="evidence" value="ECO:0007669"/>
    <property type="project" value="UniProtKB-SubCell"/>
</dbReference>
<evidence type="ECO:0000256" key="8">
    <source>
        <dbReference type="ARBA" id="ARBA00023136"/>
    </source>
</evidence>
<comment type="similarity">
    <text evidence="2">Belongs to the MNN1/MNT family.</text>
</comment>
<dbReference type="GO" id="GO:0006493">
    <property type="term" value="P:protein O-linked glycosylation"/>
    <property type="evidence" value="ECO:0007669"/>
    <property type="project" value="TreeGrafter"/>
</dbReference>
<keyword evidence="5" id="KW-0812">Transmembrane</keyword>
<dbReference type="GO" id="GO:0005794">
    <property type="term" value="C:Golgi apparatus"/>
    <property type="evidence" value="ECO:0007669"/>
    <property type="project" value="TreeGrafter"/>
</dbReference>
<keyword evidence="7" id="KW-1133">Transmembrane helix</keyword>
<keyword evidence="8" id="KW-0472">Membrane</keyword>
<dbReference type="PANTHER" id="PTHR31392">
    <property type="entry name" value="ALPHA-1,3-MANNOSYLTRANSFERASE MNN1-RELATED"/>
    <property type="match status" value="1"/>
</dbReference>
<gene>
    <name evidence="10" type="ORF">PM001_LOCUS8859</name>
</gene>
<dbReference type="AlphaFoldDB" id="A0AAV1TMP4"/>
<evidence type="ECO:0000256" key="2">
    <source>
        <dbReference type="ARBA" id="ARBA00009105"/>
    </source>
</evidence>